<dbReference type="Gene3D" id="3.30.460.10">
    <property type="entry name" value="Beta Polymerase, domain 2"/>
    <property type="match status" value="1"/>
</dbReference>
<dbReference type="InterPro" id="IPR052930">
    <property type="entry name" value="TA_antitoxin_MntA"/>
</dbReference>
<evidence type="ECO:0000259" key="1">
    <source>
        <dbReference type="Pfam" id="PF18765"/>
    </source>
</evidence>
<dbReference type="PANTHER" id="PTHR43852">
    <property type="entry name" value="NUCLEOTIDYLTRANSFERASE"/>
    <property type="match status" value="1"/>
</dbReference>
<accession>A0A1I3GF85</accession>
<dbReference type="AlphaFoldDB" id="A0A1I3GF85"/>
<gene>
    <name evidence="2" type="ORF">SAMN05192551_10915</name>
</gene>
<organism evidence="2 3">
    <name type="scientific">Tindallia magadiensis</name>
    <dbReference type="NCBI Taxonomy" id="69895"/>
    <lineage>
        <taxon>Bacteria</taxon>
        <taxon>Bacillati</taxon>
        <taxon>Bacillota</taxon>
        <taxon>Clostridia</taxon>
        <taxon>Peptostreptococcales</taxon>
        <taxon>Tindalliaceae</taxon>
        <taxon>Tindallia</taxon>
    </lineage>
</organism>
<dbReference type="STRING" id="69895.SAMN05192551_10915"/>
<dbReference type="OrthoDB" id="9803106at2"/>
<sequence>MQDYVLSKIREIGAKFEIEKVILFGSRARGDHSKTSDYDIAILGKDISLADQALLREAIEEINTLKKLDVVFIDEDLEDELVENIRKEGVVIYEQI</sequence>
<evidence type="ECO:0000313" key="3">
    <source>
        <dbReference type="Proteomes" id="UP000199287"/>
    </source>
</evidence>
<evidence type="ECO:0000313" key="2">
    <source>
        <dbReference type="EMBL" id="SFI21912.1"/>
    </source>
</evidence>
<dbReference type="GO" id="GO:0016740">
    <property type="term" value="F:transferase activity"/>
    <property type="evidence" value="ECO:0007669"/>
    <property type="project" value="UniProtKB-KW"/>
</dbReference>
<feature type="domain" description="Polymerase beta nucleotidyltransferase" evidence="1">
    <location>
        <begin position="8"/>
        <end position="95"/>
    </location>
</feature>
<dbReference type="Pfam" id="PF18765">
    <property type="entry name" value="Polbeta"/>
    <property type="match status" value="1"/>
</dbReference>
<dbReference type="Proteomes" id="UP000199287">
    <property type="component" value="Unassembled WGS sequence"/>
</dbReference>
<dbReference type="EMBL" id="FOQA01000009">
    <property type="protein sequence ID" value="SFI21912.1"/>
    <property type="molecule type" value="Genomic_DNA"/>
</dbReference>
<dbReference type="RefSeq" id="WP_093373167.1">
    <property type="nucleotide sequence ID" value="NZ_FOQA01000009.1"/>
</dbReference>
<proteinExistence type="predicted"/>
<dbReference type="SUPFAM" id="SSF81301">
    <property type="entry name" value="Nucleotidyltransferase"/>
    <property type="match status" value="1"/>
</dbReference>
<keyword evidence="3" id="KW-1185">Reference proteome</keyword>
<protein>
    <submittedName>
        <fullName evidence="2">Nucleotidyltransferase domain-containing protein</fullName>
    </submittedName>
</protein>
<dbReference type="CDD" id="cd05403">
    <property type="entry name" value="NT_KNTase_like"/>
    <property type="match status" value="1"/>
</dbReference>
<dbReference type="PANTHER" id="PTHR43852:SF2">
    <property type="entry name" value="PROTEIN ADENYLYLTRANSFERASE MNTA"/>
    <property type="match status" value="1"/>
</dbReference>
<dbReference type="InterPro" id="IPR041633">
    <property type="entry name" value="Polbeta"/>
</dbReference>
<reference evidence="3" key="1">
    <citation type="submission" date="2016-10" db="EMBL/GenBank/DDBJ databases">
        <authorList>
            <person name="Varghese N."/>
            <person name="Submissions S."/>
        </authorList>
    </citation>
    <scope>NUCLEOTIDE SEQUENCE [LARGE SCALE GENOMIC DNA]</scope>
    <source>
        <strain evidence="3">Z-7934</strain>
    </source>
</reference>
<dbReference type="InterPro" id="IPR043519">
    <property type="entry name" value="NT_sf"/>
</dbReference>
<name>A0A1I3GF85_9FIRM</name>
<keyword evidence="2" id="KW-0808">Transferase</keyword>